<accession>A0ABS7BSF6</accession>
<keyword evidence="1" id="KW-0805">Transcription regulation</keyword>
<feature type="DNA-binding region" description="H-T-H motif" evidence="4">
    <location>
        <begin position="33"/>
        <end position="52"/>
    </location>
</feature>
<evidence type="ECO:0000256" key="1">
    <source>
        <dbReference type="ARBA" id="ARBA00023015"/>
    </source>
</evidence>
<sequence length="204" mass="21881">MGRRSDHSRAELEELILSTGSTLIAETGLAGFSAREVARRIGYSIGTIHNVFGTADRLVAAINTRSFKDWAASLRERLNAVGPDGDRIAALVDGYFGFAREHPHLWTAIFDHRLPPDGGLTEADETGRALLTRIVVEEIARAVGCEVDDEVAALSRSLIATVHGHCSFAISGAWSLMGEAAPEAAALARVREALSAWDVCLTQS</sequence>
<evidence type="ECO:0000313" key="6">
    <source>
        <dbReference type="EMBL" id="MBW6532539.1"/>
    </source>
</evidence>
<dbReference type="InterPro" id="IPR050109">
    <property type="entry name" value="HTH-type_TetR-like_transc_reg"/>
</dbReference>
<evidence type="ECO:0000313" key="7">
    <source>
        <dbReference type="Proteomes" id="UP000759103"/>
    </source>
</evidence>
<reference evidence="6 7" key="1">
    <citation type="submission" date="2021-07" db="EMBL/GenBank/DDBJ databases">
        <title>Sphingomonas sp.</title>
        <authorList>
            <person name="Feng G."/>
            <person name="Li J."/>
            <person name="Pan M."/>
        </authorList>
    </citation>
    <scope>NUCLEOTIDE SEQUENCE [LARGE SCALE GENOMIC DNA]</scope>
    <source>
        <strain evidence="6 7">RRHST34</strain>
    </source>
</reference>
<feature type="domain" description="HTH tetR-type" evidence="5">
    <location>
        <begin position="10"/>
        <end position="70"/>
    </location>
</feature>
<dbReference type="InterPro" id="IPR001647">
    <property type="entry name" value="HTH_TetR"/>
</dbReference>
<dbReference type="Proteomes" id="UP000759103">
    <property type="component" value="Unassembled WGS sequence"/>
</dbReference>
<dbReference type="PANTHER" id="PTHR30055">
    <property type="entry name" value="HTH-TYPE TRANSCRIPTIONAL REGULATOR RUTR"/>
    <property type="match status" value="1"/>
</dbReference>
<evidence type="ECO:0000256" key="4">
    <source>
        <dbReference type="PROSITE-ProRule" id="PRU00335"/>
    </source>
</evidence>
<organism evidence="6 7">
    <name type="scientific">Sphingomonas citri</name>
    <dbReference type="NCBI Taxonomy" id="2862499"/>
    <lineage>
        <taxon>Bacteria</taxon>
        <taxon>Pseudomonadati</taxon>
        <taxon>Pseudomonadota</taxon>
        <taxon>Alphaproteobacteria</taxon>
        <taxon>Sphingomonadales</taxon>
        <taxon>Sphingomonadaceae</taxon>
        <taxon>Sphingomonas</taxon>
    </lineage>
</organism>
<evidence type="ECO:0000259" key="5">
    <source>
        <dbReference type="PROSITE" id="PS50977"/>
    </source>
</evidence>
<dbReference type="Pfam" id="PF00440">
    <property type="entry name" value="TetR_N"/>
    <property type="match status" value="1"/>
</dbReference>
<keyword evidence="3" id="KW-0804">Transcription</keyword>
<dbReference type="InterPro" id="IPR036271">
    <property type="entry name" value="Tet_transcr_reg_TetR-rel_C_sf"/>
</dbReference>
<dbReference type="Pfam" id="PF13305">
    <property type="entry name" value="TetR_C_33"/>
    <property type="match status" value="1"/>
</dbReference>
<keyword evidence="7" id="KW-1185">Reference proteome</keyword>
<keyword evidence="2 4" id="KW-0238">DNA-binding</keyword>
<proteinExistence type="predicted"/>
<evidence type="ECO:0000256" key="2">
    <source>
        <dbReference type="ARBA" id="ARBA00023125"/>
    </source>
</evidence>
<dbReference type="PANTHER" id="PTHR30055:SF234">
    <property type="entry name" value="HTH-TYPE TRANSCRIPTIONAL REGULATOR BETI"/>
    <property type="match status" value="1"/>
</dbReference>
<dbReference type="SUPFAM" id="SSF46689">
    <property type="entry name" value="Homeodomain-like"/>
    <property type="match status" value="1"/>
</dbReference>
<evidence type="ECO:0000256" key="3">
    <source>
        <dbReference type="ARBA" id="ARBA00023163"/>
    </source>
</evidence>
<dbReference type="EMBL" id="JAHXZN010000008">
    <property type="protein sequence ID" value="MBW6532539.1"/>
    <property type="molecule type" value="Genomic_DNA"/>
</dbReference>
<dbReference type="SUPFAM" id="SSF48498">
    <property type="entry name" value="Tetracyclin repressor-like, C-terminal domain"/>
    <property type="match status" value="1"/>
</dbReference>
<protein>
    <submittedName>
        <fullName evidence="6">TetR/AcrR family transcriptional regulator</fullName>
    </submittedName>
</protein>
<dbReference type="Gene3D" id="1.10.357.10">
    <property type="entry name" value="Tetracycline Repressor, domain 2"/>
    <property type="match status" value="1"/>
</dbReference>
<comment type="caution">
    <text evidence="6">The sequence shown here is derived from an EMBL/GenBank/DDBJ whole genome shotgun (WGS) entry which is preliminary data.</text>
</comment>
<dbReference type="InterPro" id="IPR025996">
    <property type="entry name" value="MT1864/Rv1816-like_C"/>
</dbReference>
<dbReference type="PROSITE" id="PS50977">
    <property type="entry name" value="HTH_TETR_2"/>
    <property type="match status" value="1"/>
</dbReference>
<gene>
    <name evidence="6" type="ORF">KZ820_17495</name>
</gene>
<name>A0ABS7BSF6_9SPHN</name>
<dbReference type="InterPro" id="IPR009057">
    <property type="entry name" value="Homeodomain-like_sf"/>
</dbReference>